<comment type="caution">
    <text evidence="2">The sequence shown here is derived from an EMBL/GenBank/DDBJ whole genome shotgun (WGS) entry which is preliminary data.</text>
</comment>
<gene>
    <name evidence="2" type="ORF">AIOL_000805</name>
</gene>
<dbReference type="RefSeq" id="WP_049641693.1">
    <property type="nucleotide sequence ID" value="NZ_LFTY01000001.1"/>
</dbReference>
<proteinExistence type="predicted"/>
<dbReference type="Pfam" id="PF19580">
    <property type="entry name" value="Exo_endo_phos_3"/>
    <property type="match status" value="1"/>
</dbReference>
<dbReference type="PATRIC" id="fig|1675527.3.peg.862"/>
<dbReference type="PANTHER" id="PTHR42834:SF1">
    <property type="entry name" value="ENDONUCLEASE_EXONUCLEASE_PHOSPHATASE FAMILY PROTEIN (AFU_ORTHOLOGUE AFUA_3G09210)"/>
    <property type="match status" value="1"/>
</dbReference>
<keyword evidence="3" id="KW-1185">Reference proteome</keyword>
<dbReference type="EMBL" id="LFTY01000001">
    <property type="protein sequence ID" value="KMW60641.1"/>
    <property type="molecule type" value="Genomic_DNA"/>
</dbReference>
<dbReference type="Proteomes" id="UP000037178">
    <property type="component" value="Unassembled WGS sequence"/>
</dbReference>
<evidence type="ECO:0000259" key="1">
    <source>
        <dbReference type="Pfam" id="PF19580"/>
    </source>
</evidence>
<protein>
    <submittedName>
        <fullName evidence="2">Endonuclease/exonuclease/phosphatase</fullName>
    </submittedName>
</protein>
<dbReference type="PANTHER" id="PTHR42834">
    <property type="entry name" value="ENDONUCLEASE/EXONUCLEASE/PHOSPHATASE FAMILY PROTEIN (AFU_ORTHOLOGUE AFUA_3G09210)"/>
    <property type="match status" value="1"/>
</dbReference>
<dbReference type="InterPro" id="IPR005135">
    <property type="entry name" value="Endo/exonuclease/phosphatase"/>
</dbReference>
<dbReference type="AlphaFoldDB" id="A0A0J9ED99"/>
<dbReference type="GO" id="GO:0004519">
    <property type="term" value="F:endonuclease activity"/>
    <property type="evidence" value="ECO:0007669"/>
    <property type="project" value="UniProtKB-KW"/>
</dbReference>
<keyword evidence="2" id="KW-0255">Endonuclease</keyword>
<evidence type="ECO:0000313" key="2">
    <source>
        <dbReference type="EMBL" id="KMW60641.1"/>
    </source>
</evidence>
<feature type="domain" description="Endonuclease/exonuclease/phosphatase" evidence="1">
    <location>
        <begin position="115"/>
        <end position="335"/>
    </location>
</feature>
<dbReference type="Gene3D" id="3.60.10.10">
    <property type="entry name" value="Endonuclease/exonuclease/phosphatase"/>
    <property type="match status" value="1"/>
</dbReference>
<name>A0A0J9ED99_9RHOB</name>
<dbReference type="GO" id="GO:0004527">
    <property type="term" value="F:exonuclease activity"/>
    <property type="evidence" value="ECO:0007669"/>
    <property type="project" value="UniProtKB-KW"/>
</dbReference>
<keyword evidence="2" id="KW-0269">Exonuclease</keyword>
<reference evidence="2 3" key="1">
    <citation type="submission" date="2015-06" db="EMBL/GenBank/DDBJ databases">
        <title>Draft genome sequence of an Alphaproteobacteria species associated to the Mediterranean sponge Oscarella lobularis.</title>
        <authorList>
            <person name="Jourda C."/>
            <person name="Santini S."/>
            <person name="Claverie J.-M."/>
        </authorList>
    </citation>
    <scope>NUCLEOTIDE SEQUENCE [LARGE SCALE GENOMIC DNA]</scope>
    <source>
        <strain evidence="2">IGS</strain>
    </source>
</reference>
<accession>A0A0J9ED99</accession>
<dbReference type="STRING" id="1675527.AIOL_000805"/>
<dbReference type="SUPFAM" id="SSF56219">
    <property type="entry name" value="DNase I-like"/>
    <property type="match status" value="1"/>
</dbReference>
<keyword evidence="2" id="KW-0378">Hydrolase</keyword>
<dbReference type="OrthoDB" id="1398885at2"/>
<sequence>MRIAAYNVENLFDRAAVFNDDSGKHKAVLEEFSELNELFEKPVYSAADKARMITLITSLGMLNRDQGTKKSFTQIRKIRGKLINRPRDRSKPRTIAADGRNDWVGWCELETAAVNETATTLTARVIAETNADILAVIEAESRPVLLDFQKMMKRELGLAKVYRHVMVIDGNDQRGIDVGLGTGSDYPIQEIRSHVDDLDHRGVFLFSRDCPEYVVSTPSGARILVMPNHFKSKFGDQATSDARRLTQAEGVRDIVNARIAEGWEHIVVLGDLNDTPDSAPLAPLLGGTPLRDVSEHSAFTDFEFNATRGGRGIGTYKTGSDSNKIDYILLSPSLFGLVTNAGLFRKGAHTGSDRWETYPELTSKEHQASDHHMIFADINL</sequence>
<dbReference type="InterPro" id="IPR036691">
    <property type="entry name" value="Endo/exonu/phosph_ase_sf"/>
</dbReference>
<evidence type="ECO:0000313" key="3">
    <source>
        <dbReference type="Proteomes" id="UP000037178"/>
    </source>
</evidence>
<organism evidence="2 3">
    <name type="scientific">Candidatus Rhodobacter oscarellae</name>
    <dbReference type="NCBI Taxonomy" id="1675527"/>
    <lineage>
        <taxon>Bacteria</taxon>
        <taxon>Pseudomonadati</taxon>
        <taxon>Pseudomonadota</taxon>
        <taxon>Alphaproteobacteria</taxon>
        <taxon>Rhodobacterales</taxon>
        <taxon>Rhodobacter group</taxon>
        <taxon>Rhodobacter</taxon>
    </lineage>
</organism>
<keyword evidence="2" id="KW-0540">Nuclease</keyword>